<reference evidence="3" key="1">
    <citation type="submission" date="2022-11" db="UniProtKB">
        <authorList>
            <consortium name="WormBaseParasite"/>
        </authorList>
    </citation>
    <scope>IDENTIFICATION</scope>
</reference>
<evidence type="ECO:0000313" key="2">
    <source>
        <dbReference type="Proteomes" id="UP000887565"/>
    </source>
</evidence>
<sequence length="419" mass="48153">MMTILGQMQNQIIAQQPKIMDLETNHQFRDNPPLIESVKLEILRQTTDPHVHHFMEDHASYHDAKQIILSFLASPGTLSDLHHEWSIISQGDSESCVQLDKTKKERDQMKITQFYSKSSPVIQAIMDKHKGQIVSLQDLVMFCDNLEKELKIQDEFLAGDPPTVTHLVQHSIDTEDAKPIAKHYYRTPIQQCHIVCEHIQDMLDKETIKSVLTPAPFLCYLIYEGSATFLIQTDASSTAIGAVLYMEMATEKWTIAHSSPKLFKPETHYSTTEFLYRVSHYKLYRQFIFAVQLFSDSMQSRAGASRDGMCRKGSYINPILPTHYRTMQTNCHFHNDVHKMSTLLEHMSTKNELPASFILTVISKLLFFETASSIAYTADQIHESLTPHLVDDYDMDMFRVLTTFRKHVVVDRAANQNPL</sequence>
<proteinExistence type="predicted"/>
<organism evidence="2 3">
    <name type="scientific">Romanomermis culicivorax</name>
    <name type="common">Nematode worm</name>
    <dbReference type="NCBI Taxonomy" id="13658"/>
    <lineage>
        <taxon>Eukaryota</taxon>
        <taxon>Metazoa</taxon>
        <taxon>Ecdysozoa</taxon>
        <taxon>Nematoda</taxon>
        <taxon>Enoplea</taxon>
        <taxon>Dorylaimia</taxon>
        <taxon>Mermithida</taxon>
        <taxon>Mermithoidea</taxon>
        <taxon>Mermithidae</taxon>
        <taxon>Romanomermis</taxon>
    </lineage>
</organism>
<dbReference type="InterPro" id="IPR043502">
    <property type="entry name" value="DNA/RNA_pol_sf"/>
</dbReference>
<dbReference type="WBParaSite" id="nRc.2.0.1.t24370-RA">
    <property type="protein sequence ID" value="nRc.2.0.1.t24370-RA"/>
    <property type="gene ID" value="nRc.2.0.1.g24370"/>
</dbReference>
<evidence type="ECO:0000259" key="1">
    <source>
        <dbReference type="Pfam" id="PF17919"/>
    </source>
</evidence>
<dbReference type="AlphaFoldDB" id="A0A915JEX9"/>
<dbReference type="Pfam" id="PF17919">
    <property type="entry name" value="RT_RNaseH_2"/>
    <property type="match status" value="1"/>
</dbReference>
<accession>A0A915JEX9</accession>
<keyword evidence="2" id="KW-1185">Reference proteome</keyword>
<dbReference type="SUPFAM" id="SSF56672">
    <property type="entry name" value="DNA/RNA polymerases"/>
    <property type="match status" value="1"/>
</dbReference>
<name>A0A915JEX9_ROMCU</name>
<protein>
    <submittedName>
        <fullName evidence="3">Reverse transcriptase/retrotransposon-derived protein RNase H-like domain-containing protein</fullName>
    </submittedName>
</protein>
<dbReference type="Proteomes" id="UP000887565">
    <property type="component" value="Unplaced"/>
</dbReference>
<feature type="domain" description="Reverse transcriptase/retrotransposon-derived protein RNase H-like" evidence="1">
    <location>
        <begin position="206"/>
        <end position="273"/>
    </location>
</feature>
<dbReference type="InterPro" id="IPR041577">
    <property type="entry name" value="RT_RNaseH_2"/>
</dbReference>
<evidence type="ECO:0000313" key="3">
    <source>
        <dbReference type="WBParaSite" id="nRc.2.0.1.t24370-RA"/>
    </source>
</evidence>